<evidence type="ECO:0000256" key="1">
    <source>
        <dbReference type="SAM" id="SignalP"/>
    </source>
</evidence>
<gene>
    <name evidence="3" type="ORF">SAMN04488087_1974</name>
</gene>
<dbReference type="PANTHER" id="PTHR34094">
    <property type="match status" value="1"/>
</dbReference>
<dbReference type="RefSeq" id="WP_245772005.1">
    <property type="nucleotide sequence ID" value="NZ_FRAU01000006.1"/>
</dbReference>
<keyword evidence="4" id="KW-1185">Reference proteome</keyword>
<dbReference type="Proteomes" id="UP000185812">
    <property type="component" value="Unassembled WGS sequence"/>
</dbReference>
<proteinExistence type="predicted"/>
<feature type="domain" description="DUF4097" evidence="2">
    <location>
        <begin position="47"/>
        <end position="296"/>
    </location>
</feature>
<reference evidence="4" key="1">
    <citation type="submission" date="2016-11" db="EMBL/GenBank/DDBJ databases">
        <authorList>
            <person name="Varghese N."/>
            <person name="Submissions S."/>
        </authorList>
    </citation>
    <scope>NUCLEOTIDE SEQUENCE [LARGE SCALE GENOMIC DNA]</scope>
    <source>
        <strain evidence="4">DSM 22212</strain>
    </source>
</reference>
<accession>A0A1M6VBM0</accession>
<evidence type="ECO:0000259" key="2">
    <source>
        <dbReference type="Pfam" id="PF13349"/>
    </source>
</evidence>
<protein>
    <submittedName>
        <fullName evidence="3">Putative adhesin</fullName>
    </submittedName>
</protein>
<feature type="chain" id="PRO_5013155762" evidence="1">
    <location>
        <begin position="24"/>
        <end position="299"/>
    </location>
</feature>
<dbReference type="Gene3D" id="2.160.20.120">
    <property type="match status" value="1"/>
</dbReference>
<evidence type="ECO:0000313" key="3">
    <source>
        <dbReference type="EMBL" id="SHK78771.1"/>
    </source>
</evidence>
<dbReference type="PANTHER" id="PTHR34094:SF1">
    <property type="entry name" value="PROTEIN FAM185A"/>
    <property type="match status" value="1"/>
</dbReference>
<feature type="signal peptide" evidence="1">
    <location>
        <begin position="1"/>
        <end position="23"/>
    </location>
</feature>
<name>A0A1M6VBM0_9BACT</name>
<dbReference type="AlphaFoldDB" id="A0A1M6VBM0"/>
<dbReference type="InterPro" id="IPR025164">
    <property type="entry name" value="Toastrack_DUF4097"/>
</dbReference>
<evidence type="ECO:0000313" key="4">
    <source>
        <dbReference type="Proteomes" id="UP000185812"/>
    </source>
</evidence>
<keyword evidence="1" id="KW-0732">Signal</keyword>
<organism evidence="3 4">
    <name type="scientific">Rhodothermus profundi</name>
    <dbReference type="NCBI Taxonomy" id="633813"/>
    <lineage>
        <taxon>Bacteria</taxon>
        <taxon>Pseudomonadati</taxon>
        <taxon>Rhodothermota</taxon>
        <taxon>Rhodothermia</taxon>
        <taxon>Rhodothermales</taxon>
        <taxon>Rhodothermaceae</taxon>
        <taxon>Rhodothermus</taxon>
    </lineage>
</organism>
<dbReference type="STRING" id="633813.SAMN04488087_1974"/>
<dbReference type="EMBL" id="FRAU01000006">
    <property type="protein sequence ID" value="SHK78771.1"/>
    <property type="molecule type" value="Genomic_DNA"/>
</dbReference>
<sequence length="299" mass="32663">MRMYRLSWLLVGSLLLGSVPVQADGLVEITDVVKRAFKVAPGGYLELKMDRGHLEITTTRESAIYVEVIRTLQTERREEAKRLLEEHQLTFKQEGETVYIKSQLFEADSWHFWKRKRSRIRVEMRIRVPQQFNVTFSTGAGNVEIRGLAGRIEGETGAGNVRLRNLQGTVQISTGAGNVEVTELMGHLEAETGAGNITVKGLQGSAEVETGAGNITAEFVAPPEADSRFESGAGNVTVFVPANAGFELDASTGIGSVSTDFKVRVDRDWMSAEARGTINGGGPTLRLEAGLGNVSIRWL</sequence>
<dbReference type="Pfam" id="PF13349">
    <property type="entry name" value="DUF4097"/>
    <property type="match status" value="1"/>
</dbReference>